<dbReference type="Proteomes" id="UP001149142">
    <property type="component" value="Unassembled WGS sequence"/>
</dbReference>
<feature type="transmembrane region" description="Helical" evidence="1">
    <location>
        <begin position="149"/>
        <end position="167"/>
    </location>
</feature>
<feature type="transmembrane region" description="Helical" evidence="1">
    <location>
        <begin position="179"/>
        <end position="197"/>
    </location>
</feature>
<keyword evidence="3" id="KW-1185">Reference proteome</keyword>
<keyword evidence="1" id="KW-0812">Transmembrane</keyword>
<evidence type="ECO:0000256" key="1">
    <source>
        <dbReference type="SAM" id="Phobius"/>
    </source>
</evidence>
<proteinExistence type="predicted"/>
<keyword evidence="1" id="KW-1133">Transmembrane helix</keyword>
<evidence type="ECO:0000313" key="3">
    <source>
        <dbReference type="Proteomes" id="UP001149142"/>
    </source>
</evidence>
<keyword evidence="1" id="KW-0472">Membrane</keyword>
<feature type="transmembrane region" description="Helical" evidence="1">
    <location>
        <begin position="116"/>
        <end position="134"/>
    </location>
</feature>
<feature type="transmembrane region" description="Helical" evidence="1">
    <location>
        <begin position="12"/>
        <end position="31"/>
    </location>
</feature>
<feature type="transmembrane region" description="Helical" evidence="1">
    <location>
        <begin position="217"/>
        <end position="236"/>
    </location>
</feature>
<gene>
    <name evidence="2" type="ORF">OOZ35_04650</name>
</gene>
<reference evidence="2" key="1">
    <citation type="submission" date="2022-11" db="EMBL/GenBank/DDBJ databases">
        <title>Refractory cell wall polysaccharides provide important carbon source for microbial heterotrophs in the hadal ocean.</title>
        <authorList>
            <person name="Zhu X."/>
        </authorList>
    </citation>
    <scope>NUCLEOTIDE SEQUENCE</scope>
    <source>
        <strain evidence="2">MTRN7</strain>
    </source>
</reference>
<evidence type="ECO:0000313" key="2">
    <source>
        <dbReference type="EMBL" id="MDA0176780.1"/>
    </source>
</evidence>
<accession>A0ABT4RYE5</accession>
<protein>
    <submittedName>
        <fullName evidence="2">Uncharacterized protein</fullName>
    </submittedName>
</protein>
<sequence>MEFLAYFIKSNYALLYKSVEVLAALTGIFLLRKYKQDLAAKLFIFFLIYVNLIETIGSYPRLIKKNEDLFWIKDLLNNTVFYNNFWWYSLTWTIGSSLFYSIYFSKVLKSKRLKLIVKRVTSVLILIQIVLYIFKFNTFMSDSITEINLIQLTLIMFVTSVYFIELINSDAITTFYRSLPFYIATAAFVFIIIQTPLDFYQNYYNSKDDNFVILNRIVRLFSIMFMYLMYTIGLIVSKPEIEK</sequence>
<feature type="transmembrane region" description="Helical" evidence="1">
    <location>
        <begin position="38"/>
        <end position="59"/>
    </location>
</feature>
<comment type="caution">
    <text evidence="2">The sequence shown here is derived from an EMBL/GenBank/DDBJ whole genome shotgun (WGS) entry which is preliminary data.</text>
</comment>
<name>A0ABT4RYE5_9FLAO</name>
<feature type="transmembrane region" description="Helical" evidence="1">
    <location>
        <begin position="85"/>
        <end position="104"/>
    </location>
</feature>
<dbReference type="EMBL" id="JAPFGC010000002">
    <property type="protein sequence ID" value="MDA0176780.1"/>
    <property type="molecule type" value="Genomic_DNA"/>
</dbReference>
<organism evidence="2 3">
    <name type="scientific">Mesoflavibacter profundi</name>
    <dbReference type="NCBI Taxonomy" id="2708110"/>
    <lineage>
        <taxon>Bacteria</taxon>
        <taxon>Pseudomonadati</taxon>
        <taxon>Bacteroidota</taxon>
        <taxon>Flavobacteriia</taxon>
        <taxon>Flavobacteriales</taxon>
        <taxon>Flavobacteriaceae</taxon>
        <taxon>Mesoflavibacter</taxon>
    </lineage>
</organism>
<dbReference type="RefSeq" id="WP_270005184.1">
    <property type="nucleotide sequence ID" value="NZ_JAPFGC010000002.1"/>
</dbReference>